<evidence type="ECO:0000313" key="2">
    <source>
        <dbReference type="Proteomes" id="UP000729402"/>
    </source>
</evidence>
<organism evidence="1 2">
    <name type="scientific">Zizania palustris</name>
    <name type="common">Northern wild rice</name>
    <dbReference type="NCBI Taxonomy" id="103762"/>
    <lineage>
        <taxon>Eukaryota</taxon>
        <taxon>Viridiplantae</taxon>
        <taxon>Streptophyta</taxon>
        <taxon>Embryophyta</taxon>
        <taxon>Tracheophyta</taxon>
        <taxon>Spermatophyta</taxon>
        <taxon>Magnoliopsida</taxon>
        <taxon>Liliopsida</taxon>
        <taxon>Poales</taxon>
        <taxon>Poaceae</taxon>
        <taxon>BOP clade</taxon>
        <taxon>Oryzoideae</taxon>
        <taxon>Oryzeae</taxon>
        <taxon>Zizaniinae</taxon>
        <taxon>Zizania</taxon>
    </lineage>
</organism>
<reference evidence="1" key="1">
    <citation type="journal article" date="2021" name="bioRxiv">
        <title>Whole Genome Assembly and Annotation of Northern Wild Rice, Zizania palustris L., Supports a Whole Genome Duplication in the Zizania Genus.</title>
        <authorList>
            <person name="Haas M."/>
            <person name="Kono T."/>
            <person name="Macchietto M."/>
            <person name="Millas R."/>
            <person name="McGilp L."/>
            <person name="Shao M."/>
            <person name="Duquette J."/>
            <person name="Hirsch C.N."/>
            <person name="Kimball J."/>
        </authorList>
    </citation>
    <scope>NUCLEOTIDE SEQUENCE</scope>
    <source>
        <tissue evidence="1">Fresh leaf tissue</tissue>
    </source>
</reference>
<reference evidence="1" key="2">
    <citation type="submission" date="2021-02" db="EMBL/GenBank/DDBJ databases">
        <authorList>
            <person name="Kimball J.A."/>
            <person name="Haas M.W."/>
            <person name="Macchietto M."/>
            <person name="Kono T."/>
            <person name="Duquette J."/>
            <person name="Shao M."/>
        </authorList>
    </citation>
    <scope>NUCLEOTIDE SEQUENCE</scope>
    <source>
        <tissue evidence="1">Fresh leaf tissue</tissue>
    </source>
</reference>
<name>A0A8J5S5J7_ZIZPA</name>
<dbReference type="AlphaFoldDB" id="A0A8J5S5J7"/>
<evidence type="ECO:0000313" key="1">
    <source>
        <dbReference type="EMBL" id="KAG8064708.1"/>
    </source>
</evidence>
<dbReference type="Proteomes" id="UP000729402">
    <property type="component" value="Unassembled WGS sequence"/>
</dbReference>
<keyword evidence="2" id="KW-1185">Reference proteome</keyword>
<gene>
    <name evidence="1" type="ORF">GUJ93_ZPchr0004g40160</name>
</gene>
<accession>A0A8J5S5J7</accession>
<sequence length="109" mass="12310">MSITHMPISLNKRWLISLVYPFPTYMKTHHQNAMKHQFSNSSHRIFKRPGGPPDCYQASVCTASLALLASKDIFCKLTRSNSQHPVVLSFDWTGTGTNTSHCDKKDTTL</sequence>
<dbReference type="EMBL" id="JAAALK010000285">
    <property type="protein sequence ID" value="KAG8064708.1"/>
    <property type="molecule type" value="Genomic_DNA"/>
</dbReference>
<protein>
    <submittedName>
        <fullName evidence="1">Uncharacterized protein</fullName>
    </submittedName>
</protein>
<comment type="caution">
    <text evidence="1">The sequence shown here is derived from an EMBL/GenBank/DDBJ whole genome shotgun (WGS) entry which is preliminary data.</text>
</comment>
<proteinExistence type="predicted"/>